<dbReference type="InterPro" id="IPR040150">
    <property type="entry name" value="Iwr1"/>
</dbReference>
<reference evidence="4 5" key="1">
    <citation type="journal article" date="2020" name="Genomics">
        <title>Complete, high-quality genomes from long-read metagenomic sequencing of two wolf lichen thalli reveals enigmatic genome architecture.</title>
        <authorList>
            <person name="McKenzie S.K."/>
            <person name="Walston R.F."/>
            <person name="Allen J.L."/>
        </authorList>
    </citation>
    <scope>NUCLEOTIDE SEQUENCE [LARGE SCALE GENOMIC DNA]</scope>
    <source>
        <strain evidence="4">WasteWater1</strain>
    </source>
</reference>
<accession>A0A8H6CJZ2</accession>
<dbReference type="Proteomes" id="UP000593566">
    <property type="component" value="Unassembled WGS sequence"/>
</dbReference>
<evidence type="ECO:0000256" key="1">
    <source>
        <dbReference type="ARBA" id="ARBA00010218"/>
    </source>
</evidence>
<feature type="region of interest" description="Disordered" evidence="2">
    <location>
        <begin position="184"/>
        <end position="243"/>
    </location>
</feature>
<feature type="region of interest" description="Disordered" evidence="2">
    <location>
        <begin position="284"/>
        <end position="319"/>
    </location>
</feature>
<evidence type="ECO:0000256" key="2">
    <source>
        <dbReference type="SAM" id="MobiDB-lite"/>
    </source>
</evidence>
<feature type="compositionally biased region" description="Basic and acidic residues" evidence="2">
    <location>
        <begin position="197"/>
        <end position="214"/>
    </location>
</feature>
<feature type="compositionally biased region" description="Acidic residues" evidence="2">
    <location>
        <begin position="412"/>
        <end position="421"/>
    </location>
</feature>
<gene>
    <name evidence="4" type="ORF">HO133_010117</name>
</gene>
<dbReference type="EMBL" id="JACCJB010000008">
    <property type="protein sequence ID" value="KAF6224923.1"/>
    <property type="molecule type" value="Genomic_DNA"/>
</dbReference>
<evidence type="ECO:0000313" key="5">
    <source>
        <dbReference type="Proteomes" id="UP000593566"/>
    </source>
</evidence>
<evidence type="ECO:0000259" key="3">
    <source>
        <dbReference type="Pfam" id="PF08574"/>
    </source>
</evidence>
<name>A0A8H6CJZ2_9LECA</name>
<comment type="similarity">
    <text evidence="1">Belongs to the IWR1/SLC7A6OS family.</text>
</comment>
<dbReference type="GeneID" id="59338509"/>
<comment type="caution">
    <text evidence="4">The sequence shown here is derived from an EMBL/GenBank/DDBJ whole genome shotgun (WGS) entry which is preliminary data.</text>
</comment>
<proteinExistence type="inferred from homology"/>
<dbReference type="InterPro" id="IPR013883">
    <property type="entry name" value="TF_Iwr1_dom"/>
</dbReference>
<dbReference type="Pfam" id="PF08574">
    <property type="entry name" value="Iwr1"/>
    <property type="match status" value="1"/>
</dbReference>
<organism evidence="4 5">
    <name type="scientific">Letharia lupina</name>
    <dbReference type="NCBI Taxonomy" id="560253"/>
    <lineage>
        <taxon>Eukaryota</taxon>
        <taxon>Fungi</taxon>
        <taxon>Dikarya</taxon>
        <taxon>Ascomycota</taxon>
        <taxon>Pezizomycotina</taxon>
        <taxon>Lecanoromycetes</taxon>
        <taxon>OSLEUM clade</taxon>
        <taxon>Lecanoromycetidae</taxon>
        <taxon>Lecanorales</taxon>
        <taxon>Lecanorineae</taxon>
        <taxon>Parmeliaceae</taxon>
        <taxon>Letharia</taxon>
    </lineage>
</organism>
<protein>
    <recommendedName>
        <fullName evidence="3">Transcription factor Iwr1 domain-containing protein</fullName>
    </recommendedName>
</protein>
<feature type="compositionally biased region" description="Acidic residues" evidence="2">
    <location>
        <begin position="386"/>
        <end position="405"/>
    </location>
</feature>
<feature type="compositionally biased region" description="Basic and acidic residues" evidence="2">
    <location>
        <begin position="295"/>
        <end position="319"/>
    </location>
</feature>
<dbReference type="GO" id="GO:0006606">
    <property type="term" value="P:protein import into nucleus"/>
    <property type="evidence" value="ECO:0007669"/>
    <property type="project" value="InterPro"/>
</dbReference>
<evidence type="ECO:0000313" key="4">
    <source>
        <dbReference type="EMBL" id="KAF6224923.1"/>
    </source>
</evidence>
<dbReference type="RefSeq" id="XP_037153790.1">
    <property type="nucleotide sequence ID" value="XM_037300973.1"/>
</dbReference>
<dbReference type="GO" id="GO:0005737">
    <property type="term" value="C:cytoplasm"/>
    <property type="evidence" value="ECO:0007669"/>
    <property type="project" value="TreeGrafter"/>
</dbReference>
<dbReference type="PANTHER" id="PTHR28063">
    <property type="entry name" value="RNA POLYMERASE II NUCLEAR LOCALIZATION PROTEIN IWR1"/>
    <property type="match status" value="1"/>
</dbReference>
<dbReference type="AlphaFoldDB" id="A0A8H6CJZ2"/>
<keyword evidence="5" id="KW-1185">Reference proteome</keyword>
<dbReference type="PANTHER" id="PTHR28063:SF1">
    <property type="entry name" value="RNA POLYMERASE II NUCLEAR LOCALIZATION PROTEIN IWR1"/>
    <property type="match status" value="1"/>
</dbReference>
<sequence>MAFPPERITVKRRRDEDPVEALFIQQKKQRPSGFWKLVDDDNDTPQYAVPLSSSNAVKETRTTTTAFQSPRVPTVRTTLPSEDFDESNNAIPRFSKIKKPRAEASAIIDKRQLQSEITQHKQSRQKPQDILASALRARKFHLVINPSPISSPLSVPKTTAQKHRKNRRKDLAIFVERTEVIREAKKSGSVSRPSSGEPRHLDYIEKKDISQLEKPRKRPNATAAERKWRTETWANPPKPNEVTENLTRIAENINEPSSQWNYESTGLAEQLQEVVLEEIRASEERAKGLSGGGKLKVEPKPPKPRQPRTETSADERGGDDIMLDTMKLDDDGDYVLDIYVRSSAQPFRVMEPSELYHDSLNSIDPGNIGILVIEDEEEEALWEAFAEDQESGPEWNSEEEDENAEDYYGNDYPEDEVNSDDEFGRGAYNYRHAASDDEEFGWSDEE</sequence>
<feature type="domain" description="Transcription factor Iwr1" evidence="3">
    <location>
        <begin position="332"/>
        <end position="416"/>
    </location>
</feature>
<feature type="region of interest" description="Disordered" evidence="2">
    <location>
        <begin position="386"/>
        <end position="425"/>
    </location>
</feature>
<feature type="region of interest" description="Disordered" evidence="2">
    <location>
        <begin position="60"/>
        <end position="87"/>
    </location>
</feature>